<name>A0AAN6PZS9_9PEZI</name>
<dbReference type="EMBL" id="MU863659">
    <property type="protein sequence ID" value="KAK4098422.1"/>
    <property type="molecule type" value="Genomic_DNA"/>
</dbReference>
<evidence type="ECO:0000256" key="1">
    <source>
        <dbReference type="SAM" id="MobiDB-lite"/>
    </source>
</evidence>
<sequence length="242" mass="27426">MLELRRLAKTTFFTPEQFCAEWDWIFPNHGPNDLHPRARVAGKYSWKTNLFQVGLSEDASPYSDSDSVASFDDRSIDGDAPDDPTDSDAHLDHGDDFSDLDGDCDGDGGGDGNGNGNGNNNNCIRAWSYGGYVLDDRNPVYRRVDRDLRRLVARCLCRDPLYRPALGVLLWGVGRYMRRKYGAPAVPEDNSDEAMRLWVRELFDNPSRPQNGQQQPNQTGQPGQQNQPAPPAKRRRKRKRHY</sequence>
<feature type="compositionally biased region" description="Low complexity" evidence="1">
    <location>
        <begin position="209"/>
        <end position="227"/>
    </location>
</feature>
<gene>
    <name evidence="2" type="ORF">N658DRAFT_561117</name>
</gene>
<comment type="caution">
    <text evidence="2">The sequence shown here is derived from an EMBL/GenBank/DDBJ whole genome shotgun (WGS) entry which is preliminary data.</text>
</comment>
<feature type="region of interest" description="Disordered" evidence="1">
    <location>
        <begin position="59"/>
        <end position="94"/>
    </location>
</feature>
<organism evidence="2 3">
    <name type="scientific">Parathielavia hyrcaniae</name>
    <dbReference type="NCBI Taxonomy" id="113614"/>
    <lineage>
        <taxon>Eukaryota</taxon>
        <taxon>Fungi</taxon>
        <taxon>Dikarya</taxon>
        <taxon>Ascomycota</taxon>
        <taxon>Pezizomycotina</taxon>
        <taxon>Sordariomycetes</taxon>
        <taxon>Sordariomycetidae</taxon>
        <taxon>Sordariales</taxon>
        <taxon>Chaetomiaceae</taxon>
        <taxon>Parathielavia</taxon>
    </lineage>
</organism>
<keyword evidence="3" id="KW-1185">Reference proteome</keyword>
<dbReference type="Proteomes" id="UP001305647">
    <property type="component" value="Unassembled WGS sequence"/>
</dbReference>
<evidence type="ECO:0008006" key="4">
    <source>
        <dbReference type="Google" id="ProtNLM"/>
    </source>
</evidence>
<dbReference type="AlphaFoldDB" id="A0AAN6PZS9"/>
<reference evidence="2" key="2">
    <citation type="submission" date="2023-05" db="EMBL/GenBank/DDBJ databases">
        <authorList>
            <consortium name="Lawrence Berkeley National Laboratory"/>
            <person name="Steindorff A."/>
            <person name="Hensen N."/>
            <person name="Bonometti L."/>
            <person name="Westerberg I."/>
            <person name="Brannstrom I.O."/>
            <person name="Guillou S."/>
            <person name="Cros-Aarteil S."/>
            <person name="Calhoun S."/>
            <person name="Haridas S."/>
            <person name="Kuo A."/>
            <person name="Mondo S."/>
            <person name="Pangilinan J."/>
            <person name="Riley R."/>
            <person name="Labutti K."/>
            <person name="Andreopoulos B."/>
            <person name="Lipzen A."/>
            <person name="Chen C."/>
            <person name="Yanf M."/>
            <person name="Daum C."/>
            <person name="Ng V."/>
            <person name="Clum A."/>
            <person name="Ohm R."/>
            <person name="Martin F."/>
            <person name="Silar P."/>
            <person name="Natvig D."/>
            <person name="Lalanne C."/>
            <person name="Gautier V."/>
            <person name="Ament-Velasquez S.L."/>
            <person name="Kruys A."/>
            <person name="Hutchinson M.I."/>
            <person name="Powell A.J."/>
            <person name="Barry K."/>
            <person name="Miller A.N."/>
            <person name="Grigoriev I.V."/>
            <person name="Debuchy R."/>
            <person name="Gladieux P."/>
            <person name="Thoren M.H."/>
            <person name="Johannesson H."/>
        </authorList>
    </citation>
    <scope>NUCLEOTIDE SEQUENCE</scope>
    <source>
        <strain evidence="2">CBS 757.83</strain>
    </source>
</reference>
<reference evidence="2" key="1">
    <citation type="journal article" date="2023" name="Mol. Phylogenet. Evol.">
        <title>Genome-scale phylogeny and comparative genomics of the fungal order Sordariales.</title>
        <authorList>
            <person name="Hensen N."/>
            <person name="Bonometti L."/>
            <person name="Westerberg I."/>
            <person name="Brannstrom I.O."/>
            <person name="Guillou S."/>
            <person name="Cros-Aarteil S."/>
            <person name="Calhoun S."/>
            <person name="Haridas S."/>
            <person name="Kuo A."/>
            <person name="Mondo S."/>
            <person name="Pangilinan J."/>
            <person name="Riley R."/>
            <person name="LaButti K."/>
            <person name="Andreopoulos B."/>
            <person name="Lipzen A."/>
            <person name="Chen C."/>
            <person name="Yan M."/>
            <person name="Daum C."/>
            <person name="Ng V."/>
            <person name="Clum A."/>
            <person name="Steindorff A."/>
            <person name="Ohm R.A."/>
            <person name="Martin F."/>
            <person name="Silar P."/>
            <person name="Natvig D.O."/>
            <person name="Lalanne C."/>
            <person name="Gautier V."/>
            <person name="Ament-Velasquez S.L."/>
            <person name="Kruys A."/>
            <person name="Hutchinson M.I."/>
            <person name="Powell A.J."/>
            <person name="Barry K."/>
            <person name="Miller A.N."/>
            <person name="Grigoriev I.V."/>
            <person name="Debuchy R."/>
            <person name="Gladieux P."/>
            <person name="Hiltunen Thoren M."/>
            <person name="Johannesson H."/>
        </authorList>
    </citation>
    <scope>NUCLEOTIDE SEQUENCE</scope>
    <source>
        <strain evidence="2">CBS 757.83</strain>
    </source>
</reference>
<protein>
    <recommendedName>
        <fullName evidence="4">Protein kinase domain-containing protein</fullName>
    </recommendedName>
</protein>
<evidence type="ECO:0000313" key="3">
    <source>
        <dbReference type="Proteomes" id="UP001305647"/>
    </source>
</evidence>
<evidence type="ECO:0000313" key="2">
    <source>
        <dbReference type="EMBL" id="KAK4098422.1"/>
    </source>
</evidence>
<feature type="region of interest" description="Disordered" evidence="1">
    <location>
        <begin position="202"/>
        <end position="242"/>
    </location>
</feature>
<proteinExistence type="predicted"/>
<feature type="compositionally biased region" description="Basic residues" evidence="1">
    <location>
        <begin position="232"/>
        <end position="242"/>
    </location>
</feature>
<accession>A0AAN6PZS9</accession>